<feature type="domain" description="Golgin subfamily A member 7/ERF4" evidence="8">
    <location>
        <begin position="58"/>
        <end position="176"/>
    </location>
</feature>
<comment type="subunit">
    <text evidence="3">Interacts with ERF2.</text>
</comment>
<accession>A0A1E3QCS5</accession>
<dbReference type="GO" id="GO:0006612">
    <property type="term" value="P:protein targeting to membrane"/>
    <property type="evidence" value="ECO:0007669"/>
    <property type="project" value="TreeGrafter"/>
</dbReference>
<name>A0A1E3QCS5_LIPST</name>
<dbReference type="EMBL" id="KV454290">
    <property type="protein sequence ID" value="ODQ75481.1"/>
    <property type="molecule type" value="Genomic_DNA"/>
</dbReference>
<feature type="region of interest" description="Disordered" evidence="7">
    <location>
        <begin position="1"/>
        <end position="21"/>
    </location>
</feature>
<evidence type="ECO:0000256" key="4">
    <source>
        <dbReference type="ARBA" id="ARBA00018463"/>
    </source>
</evidence>
<proteinExistence type="inferred from homology"/>
<evidence type="ECO:0000256" key="5">
    <source>
        <dbReference type="ARBA" id="ARBA00022824"/>
    </source>
</evidence>
<dbReference type="Proteomes" id="UP000094385">
    <property type="component" value="Unassembled WGS sequence"/>
</dbReference>
<comment type="similarity">
    <text evidence="2">Belongs to the ERF4 family.</text>
</comment>
<dbReference type="GO" id="GO:0005789">
    <property type="term" value="C:endoplasmic reticulum membrane"/>
    <property type="evidence" value="ECO:0007669"/>
    <property type="project" value="UniProtKB-SubCell"/>
</dbReference>
<evidence type="ECO:0000256" key="6">
    <source>
        <dbReference type="ARBA" id="ARBA00023136"/>
    </source>
</evidence>
<gene>
    <name evidence="9" type="ORF">LIPSTDRAFT_209036</name>
</gene>
<sequence length="192" mass="22259">MASSINPISPDGPPPDERPLQIADPRWLPSITHRDYFRTHAENPHVPVGSLGASRTRIVRIHRDYVYPRESNTPAFTPQFPGYPLSVFMTEIEFLDLVHEVNDQLDQAFYPLSLGNMLDGCIGFLTCWLCEIVYTSYHKRKSLELERFLEKLNEEVYKARGIKVISPRRTAYLSLDIQVPYPFIRPEREQNI</sequence>
<keyword evidence="5" id="KW-0256">Endoplasmic reticulum</keyword>
<evidence type="ECO:0000256" key="7">
    <source>
        <dbReference type="SAM" id="MobiDB-lite"/>
    </source>
</evidence>
<evidence type="ECO:0000256" key="2">
    <source>
        <dbReference type="ARBA" id="ARBA00007732"/>
    </source>
</evidence>
<dbReference type="PANTHER" id="PTHR13254:SF0">
    <property type="entry name" value="GOLGIN SUBFAMILY A MEMBER 7_ERF4 DOMAIN-CONTAINING PROTEIN"/>
    <property type="match status" value="1"/>
</dbReference>
<evidence type="ECO:0000313" key="10">
    <source>
        <dbReference type="Proteomes" id="UP000094385"/>
    </source>
</evidence>
<protein>
    <recommendedName>
        <fullName evidence="4">Ras modification protein ERF4</fullName>
    </recommendedName>
</protein>
<dbReference type="STRING" id="675824.A0A1E3QCS5"/>
<comment type="subcellular location">
    <subcellularLocation>
        <location evidence="1">Endoplasmic reticulum membrane</location>
        <topology evidence="1">Peripheral membrane protein</topology>
    </subcellularLocation>
</comment>
<keyword evidence="10" id="KW-1185">Reference proteome</keyword>
<dbReference type="OrthoDB" id="5377273at2759"/>
<dbReference type="AlphaFoldDB" id="A0A1E3QCS5"/>
<dbReference type="InterPro" id="IPR051371">
    <property type="entry name" value="Ras_palmitoyltransferase"/>
</dbReference>
<dbReference type="InterPro" id="IPR019383">
    <property type="entry name" value="Golgin_A_7/ERF4"/>
</dbReference>
<keyword evidence="6" id="KW-0472">Membrane</keyword>
<evidence type="ECO:0000313" key="9">
    <source>
        <dbReference type="EMBL" id="ODQ75481.1"/>
    </source>
</evidence>
<dbReference type="PANTHER" id="PTHR13254">
    <property type="entry name" value="GOLGI AUTOANTIGEN, GOLGIN SUBFAMILY A, 7"/>
    <property type="match status" value="1"/>
</dbReference>
<evidence type="ECO:0000256" key="3">
    <source>
        <dbReference type="ARBA" id="ARBA00011396"/>
    </source>
</evidence>
<dbReference type="GO" id="GO:0031211">
    <property type="term" value="C:endoplasmic reticulum palmitoyltransferase complex"/>
    <property type="evidence" value="ECO:0007669"/>
    <property type="project" value="TreeGrafter"/>
</dbReference>
<organism evidence="9 10">
    <name type="scientific">Lipomyces starkeyi NRRL Y-11557</name>
    <dbReference type="NCBI Taxonomy" id="675824"/>
    <lineage>
        <taxon>Eukaryota</taxon>
        <taxon>Fungi</taxon>
        <taxon>Dikarya</taxon>
        <taxon>Ascomycota</taxon>
        <taxon>Saccharomycotina</taxon>
        <taxon>Lipomycetes</taxon>
        <taxon>Lipomycetales</taxon>
        <taxon>Lipomycetaceae</taxon>
        <taxon>Lipomyces</taxon>
    </lineage>
</organism>
<evidence type="ECO:0000256" key="1">
    <source>
        <dbReference type="ARBA" id="ARBA00004406"/>
    </source>
</evidence>
<evidence type="ECO:0000259" key="8">
    <source>
        <dbReference type="Pfam" id="PF10256"/>
    </source>
</evidence>
<dbReference type="Pfam" id="PF10256">
    <property type="entry name" value="Erf4"/>
    <property type="match status" value="1"/>
</dbReference>
<reference evidence="9 10" key="1">
    <citation type="journal article" date="2016" name="Proc. Natl. Acad. Sci. U.S.A.">
        <title>Comparative genomics of biotechnologically important yeasts.</title>
        <authorList>
            <person name="Riley R."/>
            <person name="Haridas S."/>
            <person name="Wolfe K.H."/>
            <person name="Lopes M.R."/>
            <person name="Hittinger C.T."/>
            <person name="Goeker M."/>
            <person name="Salamov A.A."/>
            <person name="Wisecaver J.H."/>
            <person name="Long T.M."/>
            <person name="Calvey C.H."/>
            <person name="Aerts A.L."/>
            <person name="Barry K.W."/>
            <person name="Choi C."/>
            <person name="Clum A."/>
            <person name="Coughlan A.Y."/>
            <person name="Deshpande S."/>
            <person name="Douglass A.P."/>
            <person name="Hanson S.J."/>
            <person name="Klenk H.-P."/>
            <person name="LaButti K.M."/>
            <person name="Lapidus A."/>
            <person name="Lindquist E.A."/>
            <person name="Lipzen A.M."/>
            <person name="Meier-Kolthoff J.P."/>
            <person name="Ohm R.A."/>
            <person name="Otillar R.P."/>
            <person name="Pangilinan J.L."/>
            <person name="Peng Y."/>
            <person name="Rokas A."/>
            <person name="Rosa C.A."/>
            <person name="Scheuner C."/>
            <person name="Sibirny A.A."/>
            <person name="Slot J.C."/>
            <person name="Stielow J.B."/>
            <person name="Sun H."/>
            <person name="Kurtzman C.P."/>
            <person name="Blackwell M."/>
            <person name="Grigoriev I.V."/>
            <person name="Jeffries T.W."/>
        </authorList>
    </citation>
    <scope>NUCLEOTIDE SEQUENCE [LARGE SCALE GENOMIC DNA]</scope>
    <source>
        <strain evidence="9 10">NRRL Y-11557</strain>
    </source>
</reference>